<evidence type="ECO:0000313" key="1">
    <source>
        <dbReference type="EMBL" id="SHI80010.1"/>
    </source>
</evidence>
<sequence>MTFFGLNLYQNENPLNQILIGYNSKSSKEFDLGIDGKAFDTSNSMIYTTIKNEKYVINGRGNFDADDIFNLGFKANAKGFYSITMENKAGAFENMPVYIKDNFTGTVTDLNISYYMFLSEEGDFEKRFEIFYTQKQNYTGNKNTFYVYSEGNNIYINSFEKEISHLTIHDISGRILYNQLVNGNTFNISTINKNNTVLIIDTHFKDGSNISRKMIH</sequence>
<dbReference type="EMBL" id="FQZH01000001">
    <property type="protein sequence ID" value="SHI80010.1"/>
    <property type="molecule type" value="Genomic_DNA"/>
</dbReference>
<name>A0A1M6E3Q7_9FLAO</name>
<dbReference type="AlphaFoldDB" id="A0A1M6E3Q7"/>
<reference evidence="1 2" key="1">
    <citation type="submission" date="2016-11" db="EMBL/GenBank/DDBJ databases">
        <authorList>
            <person name="Jaros S."/>
            <person name="Januszkiewicz K."/>
            <person name="Wedrychowicz H."/>
        </authorList>
    </citation>
    <scope>NUCLEOTIDE SEQUENCE [LARGE SCALE GENOMIC DNA]</scope>
    <source>
        <strain evidence="1 2">DSM 22807</strain>
    </source>
</reference>
<proteinExistence type="predicted"/>
<dbReference type="RefSeq" id="WP_072781982.1">
    <property type="nucleotide sequence ID" value="NZ_CP045292.1"/>
</dbReference>
<evidence type="ECO:0000313" key="2">
    <source>
        <dbReference type="Proteomes" id="UP000184232"/>
    </source>
</evidence>
<dbReference type="OrthoDB" id="1652165at2"/>
<gene>
    <name evidence="1" type="ORF">SAMN05444337_0831</name>
</gene>
<keyword evidence="2" id="KW-1185">Reference proteome</keyword>
<protein>
    <recommendedName>
        <fullName evidence="3">Por secretion system C-terminal sorting domain-containing protein</fullName>
    </recommendedName>
</protein>
<dbReference type="Proteomes" id="UP000184232">
    <property type="component" value="Unassembled WGS sequence"/>
</dbReference>
<evidence type="ECO:0008006" key="3">
    <source>
        <dbReference type="Google" id="ProtNLM"/>
    </source>
</evidence>
<dbReference type="STRING" id="683124.SAMN05444337_0831"/>
<accession>A0A1M6E3Q7</accession>
<organism evidence="1 2">
    <name type="scientific">Flavobacterium haoranii</name>
    <dbReference type="NCBI Taxonomy" id="683124"/>
    <lineage>
        <taxon>Bacteria</taxon>
        <taxon>Pseudomonadati</taxon>
        <taxon>Bacteroidota</taxon>
        <taxon>Flavobacteriia</taxon>
        <taxon>Flavobacteriales</taxon>
        <taxon>Flavobacteriaceae</taxon>
        <taxon>Flavobacterium</taxon>
    </lineage>
</organism>